<dbReference type="PROSITE" id="PS00197">
    <property type="entry name" value="2FE2S_FER_1"/>
    <property type="match status" value="1"/>
</dbReference>
<sequence length="340" mass="37169">MHQVALNFIDGHTLFLEAKPGELLLDAALRQGIKIPMDCREGVCATCRGRCDRGDYSQDYVDPEALSAEELAERRILSCQTRVLSNAAFSFDFDSSLCRSAPAARLSAVVSRVEPVSDSCAVLCLDASAAEGALSFLPGQYARLRVPGGEQWRAYSFAHAPAADKQLRFLVRLLPDGAMSNYLRSGWRAGDRIELEAPLGSFYLRHIDKPVLMLAGGTGLSAFLGMLEQLAEQGGCGQPVTLYYGVNREGDLCEQPRLRGLAERLPGFAWHPVVMAAEDGWSGKRGLIPEHLDADALRAQAADIYLCGPPPMVDAMRDWLRRHGCEHLNLYLEKFADSGG</sequence>
<dbReference type="PANTHER" id="PTHR47354:SF5">
    <property type="entry name" value="PROTEIN RFBI"/>
    <property type="match status" value="1"/>
</dbReference>
<dbReference type="PRINTS" id="PR00371">
    <property type="entry name" value="FPNCR"/>
</dbReference>
<dbReference type="PROSITE" id="PS51085">
    <property type="entry name" value="2FE2S_FER_2"/>
    <property type="match status" value="1"/>
</dbReference>
<comment type="cofactor">
    <cofactor evidence="1">
        <name>FAD</name>
        <dbReference type="ChEBI" id="CHEBI:57692"/>
    </cofactor>
</comment>
<dbReference type="Gene3D" id="2.40.30.10">
    <property type="entry name" value="Translation factors"/>
    <property type="match status" value="1"/>
</dbReference>
<comment type="caution">
    <text evidence="6">The sequence shown here is derived from an EMBL/GenBank/DDBJ whole genome shotgun (WGS) entry which is preliminary data.</text>
</comment>
<dbReference type="RefSeq" id="WP_081555820.1">
    <property type="nucleotide sequence ID" value="NZ_MUKV01000017.1"/>
</dbReference>
<evidence type="ECO:0000256" key="3">
    <source>
        <dbReference type="ARBA" id="ARBA00034078"/>
    </source>
</evidence>
<dbReference type="PRINTS" id="PR00410">
    <property type="entry name" value="PHEHYDRXLASE"/>
</dbReference>
<dbReference type="Pfam" id="PF00111">
    <property type="entry name" value="Fer2"/>
    <property type="match status" value="1"/>
</dbReference>
<dbReference type="PROSITE" id="PS51384">
    <property type="entry name" value="FAD_FR"/>
    <property type="match status" value="1"/>
</dbReference>
<reference evidence="6 7" key="1">
    <citation type="submission" date="2017-02" db="EMBL/GenBank/DDBJ databases">
        <title>Chromobacterium haemolyticum H5244.</title>
        <authorList>
            <person name="Gulvik C.A."/>
        </authorList>
    </citation>
    <scope>NUCLEOTIDE SEQUENCE [LARGE SCALE GENOMIC DNA]</scope>
    <source>
        <strain evidence="6 7">H5244</strain>
    </source>
</reference>
<dbReference type="Pfam" id="PF00970">
    <property type="entry name" value="FAD_binding_6"/>
    <property type="match status" value="1"/>
</dbReference>
<keyword evidence="6" id="KW-0560">Oxidoreductase</keyword>
<name>A0A1W0CTJ6_9NEIS</name>
<dbReference type="InterPro" id="IPR001041">
    <property type="entry name" value="2Fe-2S_ferredoxin-type"/>
</dbReference>
<dbReference type="Gene3D" id="3.10.20.30">
    <property type="match status" value="1"/>
</dbReference>
<dbReference type="SUPFAM" id="SSF52343">
    <property type="entry name" value="Ferredoxin reductase-like, C-terminal NADP-linked domain"/>
    <property type="match status" value="1"/>
</dbReference>
<dbReference type="InterPro" id="IPR001709">
    <property type="entry name" value="Flavoprot_Pyr_Nucl_cyt_Rdtase"/>
</dbReference>
<dbReference type="InterPro" id="IPR017938">
    <property type="entry name" value="Riboflavin_synthase-like_b-brl"/>
</dbReference>
<dbReference type="InterPro" id="IPR047683">
    <property type="entry name" value="BenC-like_FAD_NAD-bd"/>
</dbReference>
<dbReference type="InterPro" id="IPR017927">
    <property type="entry name" value="FAD-bd_FR_type"/>
</dbReference>
<evidence type="ECO:0000313" key="7">
    <source>
        <dbReference type="Proteomes" id="UP000192721"/>
    </source>
</evidence>
<dbReference type="Gene3D" id="3.40.50.80">
    <property type="entry name" value="Nucleotide-binding domain of ferredoxin-NADP reductase (FNR) module"/>
    <property type="match status" value="1"/>
</dbReference>
<organism evidence="6 7">
    <name type="scientific">Chromobacterium haemolyticum</name>
    <dbReference type="NCBI Taxonomy" id="394935"/>
    <lineage>
        <taxon>Bacteria</taxon>
        <taxon>Pseudomonadati</taxon>
        <taxon>Pseudomonadota</taxon>
        <taxon>Betaproteobacteria</taxon>
        <taxon>Neisseriales</taxon>
        <taxon>Chromobacteriaceae</taxon>
        <taxon>Chromobacterium</taxon>
    </lineage>
</organism>
<dbReference type="GO" id="GO:0051537">
    <property type="term" value="F:2 iron, 2 sulfur cluster binding"/>
    <property type="evidence" value="ECO:0007669"/>
    <property type="project" value="UniProtKB-KW"/>
</dbReference>
<evidence type="ECO:0000256" key="2">
    <source>
        <dbReference type="ARBA" id="ARBA00022714"/>
    </source>
</evidence>
<dbReference type="EMBL" id="MUKV01000017">
    <property type="protein sequence ID" value="OQS38013.1"/>
    <property type="molecule type" value="Genomic_DNA"/>
</dbReference>
<keyword evidence="2" id="KW-0408">Iron</keyword>
<dbReference type="SUPFAM" id="SSF63380">
    <property type="entry name" value="Riboflavin synthase domain-like"/>
    <property type="match status" value="1"/>
</dbReference>
<dbReference type="InterPro" id="IPR008333">
    <property type="entry name" value="Cbr1-like_FAD-bd_dom"/>
</dbReference>
<dbReference type="InterPro" id="IPR050415">
    <property type="entry name" value="MRET"/>
</dbReference>
<keyword evidence="2" id="KW-0479">Metal-binding</keyword>
<evidence type="ECO:0000259" key="5">
    <source>
        <dbReference type="PROSITE" id="PS51384"/>
    </source>
</evidence>
<dbReference type="CDD" id="cd00207">
    <property type="entry name" value="fer2"/>
    <property type="match status" value="1"/>
</dbReference>
<dbReference type="AlphaFoldDB" id="A0A1W0CTJ6"/>
<dbReference type="InterPro" id="IPR001433">
    <property type="entry name" value="OxRdtase_FAD/NAD-bd"/>
</dbReference>
<evidence type="ECO:0000259" key="4">
    <source>
        <dbReference type="PROSITE" id="PS51085"/>
    </source>
</evidence>
<dbReference type="InterPro" id="IPR006058">
    <property type="entry name" value="2Fe2S_fd_BS"/>
</dbReference>
<feature type="domain" description="2Fe-2S ferredoxin-type" evidence="4">
    <location>
        <begin position="2"/>
        <end position="97"/>
    </location>
</feature>
<evidence type="ECO:0000313" key="6">
    <source>
        <dbReference type="EMBL" id="OQS38013.1"/>
    </source>
</evidence>
<dbReference type="InterPro" id="IPR036010">
    <property type="entry name" value="2Fe-2S_ferredoxin-like_sf"/>
</dbReference>
<dbReference type="Proteomes" id="UP000192721">
    <property type="component" value="Unassembled WGS sequence"/>
</dbReference>
<dbReference type="InterPro" id="IPR039261">
    <property type="entry name" value="FNR_nucleotide-bd"/>
</dbReference>
<evidence type="ECO:0000256" key="1">
    <source>
        <dbReference type="ARBA" id="ARBA00001974"/>
    </source>
</evidence>
<dbReference type="PANTHER" id="PTHR47354">
    <property type="entry name" value="NADH OXIDOREDUCTASE HCR"/>
    <property type="match status" value="1"/>
</dbReference>
<protein>
    <submittedName>
        <fullName evidence="6">Anthranilate dioxygenase reductase</fullName>
    </submittedName>
</protein>
<gene>
    <name evidence="6" type="primary">antC</name>
    <name evidence="6" type="ORF">B0T45_13460</name>
</gene>
<keyword evidence="2" id="KW-0001">2Fe-2S</keyword>
<keyword evidence="6" id="KW-0223">Dioxygenase</keyword>
<dbReference type="SUPFAM" id="SSF54292">
    <property type="entry name" value="2Fe-2S ferredoxin-like"/>
    <property type="match status" value="1"/>
</dbReference>
<dbReference type="GO" id="GO:0051213">
    <property type="term" value="F:dioxygenase activity"/>
    <property type="evidence" value="ECO:0007669"/>
    <property type="project" value="UniProtKB-KW"/>
</dbReference>
<feature type="domain" description="FAD-binding FR-type" evidence="5">
    <location>
        <begin position="103"/>
        <end position="205"/>
    </location>
</feature>
<dbReference type="InterPro" id="IPR012675">
    <property type="entry name" value="Beta-grasp_dom_sf"/>
</dbReference>
<dbReference type="CDD" id="cd06209">
    <property type="entry name" value="BenDO_FAD_NAD"/>
    <property type="match status" value="1"/>
</dbReference>
<accession>A0A1W0CTJ6</accession>
<dbReference type="NCBIfam" id="NF008822">
    <property type="entry name" value="PRK11872.1"/>
    <property type="match status" value="1"/>
</dbReference>
<dbReference type="Pfam" id="PF00175">
    <property type="entry name" value="NAD_binding_1"/>
    <property type="match status" value="1"/>
</dbReference>
<comment type="cofactor">
    <cofactor evidence="3">
        <name>[2Fe-2S] cluster</name>
        <dbReference type="ChEBI" id="CHEBI:190135"/>
    </cofactor>
</comment>
<proteinExistence type="predicted"/>
<keyword evidence="2" id="KW-0411">Iron-sulfur</keyword>